<sequence length="187" mass="21974">MNPILFDFPEKIETERLLIRPCLPGDGQIVHEAIQHSLEQLKQWLPFAHKQQTLEETEKNIRMSYAQFIRREDIRLHIFRKDDQIFIGSIGLHRISWEVRKFEIGYWCDTRWTKRGYLTEAVQGLTAFAFEELLANRVEIRCDPLNTASRKIPERLGFTLEGILRKDSLSADGTQLRDTCVFAKVKE</sequence>
<name>A0A7V7RN00_9BACI</name>
<dbReference type="PANTHER" id="PTHR43441:SF3">
    <property type="entry name" value="ACETYLTRANSFERASE"/>
    <property type="match status" value="1"/>
</dbReference>
<keyword evidence="2" id="KW-0808">Transferase</keyword>
<dbReference type="GO" id="GO:0005737">
    <property type="term" value="C:cytoplasm"/>
    <property type="evidence" value="ECO:0007669"/>
    <property type="project" value="TreeGrafter"/>
</dbReference>
<dbReference type="PANTHER" id="PTHR43441">
    <property type="entry name" value="RIBOSOMAL-PROTEIN-SERINE ACETYLTRANSFERASE"/>
    <property type="match status" value="1"/>
</dbReference>
<dbReference type="Pfam" id="PF13302">
    <property type="entry name" value="Acetyltransf_3"/>
    <property type="match status" value="1"/>
</dbReference>
<dbReference type="Gene3D" id="3.40.630.30">
    <property type="match status" value="1"/>
</dbReference>
<reference evidence="2 3" key="1">
    <citation type="journal article" date="2014" name="Arch. Microbiol.">
        <title>Bacillus mesophilum sp. nov., strain IITR-54T, a novel 4-chlorobiphenyl dechlorinating bacterium.</title>
        <authorList>
            <person name="Manickam N."/>
            <person name="Singh N.K."/>
            <person name="Bajaj A."/>
            <person name="Kumar R.M."/>
            <person name="Kaur G."/>
            <person name="Kaur N."/>
            <person name="Bala M."/>
            <person name="Kumar A."/>
            <person name="Mayilraj S."/>
        </authorList>
    </citation>
    <scope>NUCLEOTIDE SEQUENCE [LARGE SCALE GENOMIC DNA]</scope>
    <source>
        <strain evidence="2 3">IITR-54</strain>
    </source>
</reference>
<dbReference type="OrthoDB" id="9799321at2"/>
<dbReference type="PROSITE" id="PS51186">
    <property type="entry name" value="GNAT"/>
    <property type="match status" value="1"/>
</dbReference>
<dbReference type="EMBL" id="WBOT01000002">
    <property type="protein sequence ID" value="KAB2333754.1"/>
    <property type="molecule type" value="Genomic_DNA"/>
</dbReference>
<protein>
    <submittedName>
        <fullName evidence="2">GNAT family N-acetyltransferase</fullName>
    </submittedName>
</protein>
<dbReference type="Proteomes" id="UP000441354">
    <property type="component" value="Unassembled WGS sequence"/>
</dbReference>
<evidence type="ECO:0000313" key="2">
    <source>
        <dbReference type="EMBL" id="KAB2333754.1"/>
    </source>
</evidence>
<evidence type="ECO:0000259" key="1">
    <source>
        <dbReference type="PROSITE" id="PS51186"/>
    </source>
</evidence>
<feature type="domain" description="N-acetyltransferase" evidence="1">
    <location>
        <begin position="28"/>
        <end position="181"/>
    </location>
</feature>
<organism evidence="2 3">
    <name type="scientific">Bacillus mesophilum</name>
    <dbReference type="NCBI Taxonomy" id="1071718"/>
    <lineage>
        <taxon>Bacteria</taxon>
        <taxon>Bacillati</taxon>
        <taxon>Bacillota</taxon>
        <taxon>Bacilli</taxon>
        <taxon>Bacillales</taxon>
        <taxon>Bacillaceae</taxon>
        <taxon>Bacillus</taxon>
    </lineage>
</organism>
<dbReference type="AlphaFoldDB" id="A0A7V7RN00"/>
<dbReference type="GO" id="GO:1990189">
    <property type="term" value="F:protein N-terminal-serine acetyltransferase activity"/>
    <property type="evidence" value="ECO:0007669"/>
    <property type="project" value="TreeGrafter"/>
</dbReference>
<dbReference type="InterPro" id="IPR016181">
    <property type="entry name" value="Acyl_CoA_acyltransferase"/>
</dbReference>
<gene>
    <name evidence="2" type="ORF">F7732_06615</name>
</gene>
<keyword evidence="3" id="KW-1185">Reference proteome</keyword>
<dbReference type="RefSeq" id="WP_151573144.1">
    <property type="nucleotide sequence ID" value="NZ_WBOT01000002.1"/>
</dbReference>
<comment type="caution">
    <text evidence="2">The sequence shown here is derived from an EMBL/GenBank/DDBJ whole genome shotgun (WGS) entry which is preliminary data.</text>
</comment>
<dbReference type="SUPFAM" id="SSF55729">
    <property type="entry name" value="Acyl-CoA N-acyltransferases (Nat)"/>
    <property type="match status" value="1"/>
</dbReference>
<dbReference type="InterPro" id="IPR000182">
    <property type="entry name" value="GNAT_dom"/>
</dbReference>
<dbReference type="InterPro" id="IPR051908">
    <property type="entry name" value="Ribosomal_N-acetyltransferase"/>
</dbReference>
<accession>A0A7V7RN00</accession>
<dbReference type="GO" id="GO:0008999">
    <property type="term" value="F:protein-N-terminal-alanine acetyltransferase activity"/>
    <property type="evidence" value="ECO:0007669"/>
    <property type="project" value="TreeGrafter"/>
</dbReference>
<evidence type="ECO:0000313" key="3">
    <source>
        <dbReference type="Proteomes" id="UP000441354"/>
    </source>
</evidence>
<proteinExistence type="predicted"/>